<dbReference type="PANTHER" id="PTHR46494:SF1">
    <property type="entry name" value="CORA FAMILY METAL ION TRANSPORTER (EUROFUNG)"/>
    <property type="match status" value="1"/>
</dbReference>
<dbReference type="InterPro" id="IPR045861">
    <property type="entry name" value="CorA_cytoplasmic_dom"/>
</dbReference>
<evidence type="ECO:0000313" key="14">
    <source>
        <dbReference type="EMBL" id="MBM6735831.1"/>
    </source>
</evidence>
<keyword evidence="4 12" id="KW-1003">Cell membrane</keyword>
<dbReference type="Proteomes" id="UP000766986">
    <property type="component" value="Unassembled WGS sequence"/>
</dbReference>
<evidence type="ECO:0000256" key="8">
    <source>
        <dbReference type="ARBA" id="ARBA00023065"/>
    </source>
</evidence>
<dbReference type="InterPro" id="IPR045863">
    <property type="entry name" value="CorA_TM1_TM2"/>
</dbReference>
<reference evidence="13" key="4">
    <citation type="submission" date="2021-09" db="EMBL/GenBank/DDBJ databases">
        <authorList>
            <person name="Gilroy R."/>
        </authorList>
    </citation>
    <scope>NUCLEOTIDE SEQUENCE</scope>
    <source>
        <strain evidence="13">CHK55-1828</strain>
    </source>
</reference>
<keyword evidence="16" id="KW-1185">Reference proteome</keyword>
<evidence type="ECO:0000256" key="10">
    <source>
        <dbReference type="ARBA" id="ARBA00034269"/>
    </source>
</evidence>
<sequence>MKNNLLSEHLTYNGDNGTHTHVHLLRYSAEHFDESICTTFEDIVAKGTNESKLWVRVHGLKDTEYIKNICTHFKINFLMMQDILNVDHPSKIEKNGDFNFVVTRIFHGDVVSSVRLIQGQDVVLTFTEGEATFFDDAVKALQENVLKIRTRTSDYLFSVLFNELVSSYVSLAIEIGDQLDDLETELLAATTSYNIRMQLQLLRKRYMEIKRTVVPLKDQYSRILHPDSELVSETNRPFFNDVNDHLLNAVQLTEGCRETLSSLMDLYISNSDMHMNYIMKRLTIVSTIFIPLTFLVGVWGMNFKFMPELDWQYGYLMAWGIMLIAGLASYLILRSRKWQ</sequence>
<evidence type="ECO:0000256" key="5">
    <source>
        <dbReference type="ARBA" id="ARBA00022692"/>
    </source>
</evidence>
<dbReference type="GO" id="GO:0000287">
    <property type="term" value="F:magnesium ion binding"/>
    <property type="evidence" value="ECO:0007669"/>
    <property type="project" value="TreeGrafter"/>
</dbReference>
<keyword evidence="3 12" id="KW-0813">Transport</keyword>
<feature type="transmembrane region" description="Helical" evidence="12">
    <location>
        <begin position="282"/>
        <end position="301"/>
    </location>
</feature>
<dbReference type="Proteomes" id="UP000717835">
    <property type="component" value="Unassembled WGS sequence"/>
</dbReference>
<dbReference type="SUPFAM" id="SSF144083">
    <property type="entry name" value="Magnesium transport protein CorA, transmembrane region"/>
    <property type="match status" value="1"/>
</dbReference>
<dbReference type="CDD" id="cd12828">
    <property type="entry name" value="TmCorA-like_1"/>
    <property type="match status" value="1"/>
</dbReference>
<evidence type="ECO:0000313" key="13">
    <source>
        <dbReference type="EMBL" id="HJF90933.1"/>
    </source>
</evidence>
<evidence type="ECO:0000256" key="4">
    <source>
        <dbReference type="ARBA" id="ARBA00022475"/>
    </source>
</evidence>
<evidence type="ECO:0000256" key="9">
    <source>
        <dbReference type="ARBA" id="ARBA00023136"/>
    </source>
</evidence>
<evidence type="ECO:0000313" key="16">
    <source>
        <dbReference type="Proteomes" id="UP000766986"/>
    </source>
</evidence>
<dbReference type="InterPro" id="IPR002523">
    <property type="entry name" value="MgTranspt_CorA/ZnTranspt_ZntB"/>
</dbReference>
<keyword evidence="7 12" id="KW-1133">Transmembrane helix</keyword>
<organism evidence="13 15">
    <name type="scientific">Mediterranea massiliensis</name>
    <dbReference type="NCBI Taxonomy" id="1841865"/>
    <lineage>
        <taxon>Bacteria</taxon>
        <taxon>Pseudomonadati</taxon>
        <taxon>Bacteroidota</taxon>
        <taxon>Bacteroidia</taxon>
        <taxon>Bacteroidales</taxon>
        <taxon>Bacteroidaceae</taxon>
        <taxon>Mediterranea</taxon>
    </lineage>
</organism>
<reference evidence="13" key="2">
    <citation type="journal article" date="2021" name="PeerJ">
        <title>Extensive microbial diversity within the chicken gut microbiome revealed by metagenomics and culture.</title>
        <authorList>
            <person name="Gilroy R."/>
            <person name="Ravi A."/>
            <person name="Getino M."/>
            <person name="Pursley I."/>
            <person name="Horton D.L."/>
            <person name="Alikhan N.F."/>
            <person name="Baker D."/>
            <person name="Gharbi K."/>
            <person name="Hall N."/>
            <person name="Watson M."/>
            <person name="Adriaenssens E.M."/>
            <person name="Foster-Nyarko E."/>
            <person name="Jarju S."/>
            <person name="Secka A."/>
            <person name="Antonio M."/>
            <person name="Oren A."/>
            <person name="Chaudhuri R.R."/>
            <person name="La Ragione R."/>
            <person name="Hildebrand F."/>
            <person name="Pallen M.J."/>
        </authorList>
    </citation>
    <scope>NUCLEOTIDE SEQUENCE</scope>
    <source>
        <strain evidence="13">CHK55-1828</strain>
    </source>
</reference>
<proteinExistence type="inferred from homology"/>
<reference evidence="14 16" key="3">
    <citation type="journal article" date="2021" name="Sci. Rep.">
        <title>The distribution of antibiotic resistance genes in chicken gut microbiota commensals.</title>
        <authorList>
            <person name="Juricova H."/>
            <person name="Matiasovicova J."/>
            <person name="Kubasova T."/>
            <person name="Cejkova D."/>
            <person name="Rychlik I."/>
        </authorList>
    </citation>
    <scope>NUCLEOTIDE SEQUENCE [LARGE SCALE GENOMIC DNA]</scope>
    <source>
        <strain evidence="14 16">An772</strain>
    </source>
</reference>
<reference evidence="14" key="1">
    <citation type="submission" date="2020-08" db="EMBL/GenBank/DDBJ databases">
        <authorList>
            <person name="Cejkova D."/>
            <person name="Kubasova T."/>
            <person name="Jahodarova E."/>
            <person name="Rychlik I."/>
        </authorList>
    </citation>
    <scope>NUCLEOTIDE SEQUENCE</scope>
    <source>
        <strain evidence="14">An772</strain>
    </source>
</reference>
<dbReference type="Pfam" id="PF01544">
    <property type="entry name" value="CorA"/>
    <property type="match status" value="1"/>
</dbReference>
<dbReference type="GO" id="GO:0015087">
    <property type="term" value="F:cobalt ion transmembrane transporter activity"/>
    <property type="evidence" value="ECO:0007669"/>
    <property type="project" value="UniProtKB-UniRule"/>
</dbReference>
<evidence type="ECO:0000256" key="6">
    <source>
        <dbReference type="ARBA" id="ARBA00022842"/>
    </source>
</evidence>
<dbReference type="InterPro" id="IPR004488">
    <property type="entry name" value="Mg/Co-transport_prot_CorA"/>
</dbReference>
<evidence type="ECO:0000313" key="15">
    <source>
        <dbReference type="Proteomes" id="UP000717835"/>
    </source>
</evidence>
<evidence type="ECO:0000256" key="1">
    <source>
        <dbReference type="ARBA" id="ARBA00004651"/>
    </source>
</evidence>
<dbReference type="EMBL" id="DYVX01000004">
    <property type="protein sequence ID" value="HJF90933.1"/>
    <property type="molecule type" value="Genomic_DNA"/>
</dbReference>
<dbReference type="Gene3D" id="1.20.58.340">
    <property type="entry name" value="Magnesium transport protein CorA, transmembrane region"/>
    <property type="match status" value="2"/>
</dbReference>
<protein>
    <recommendedName>
        <fullName evidence="12">Magnesium transport protein CorA</fullName>
    </recommendedName>
</protein>
<dbReference type="GO" id="GO:0005886">
    <property type="term" value="C:plasma membrane"/>
    <property type="evidence" value="ECO:0007669"/>
    <property type="project" value="UniProtKB-SubCell"/>
</dbReference>
<comment type="subcellular location">
    <subcellularLocation>
        <location evidence="1">Cell membrane</location>
        <topology evidence="1">Multi-pass membrane protein</topology>
    </subcellularLocation>
    <subcellularLocation>
        <location evidence="12">Membrane</location>
        <topology evidence="12">Multi-pass membrane protein</topology>
    </subcellularLocation>
</comment>
<dbReference type="RefSeq" id="WP_022021049.1">
    <property type="nucleotide sequence ID" value="NZ_CALUIP010000039.1"/>
</dbReference>
<name>A0A921HU16_9BACT</name>
<dbReference type="GO" id="GO:0050897">
    <property type="term" value="F:cobalt ion binding"/>
    <property type="evidence" value="ECO:0007669"/>
    <property type="project" value="TreeGrafter"/>
</dbReference>
<dbReference type="NCBIfam" id="TIGR00383">
    <property type="entry name" value="corA"/>
    <property type="match status" value="1"/>
</dbReference>
<dbReference type="FunFam" id="1.20.58.340:FF:000004">
    <property type="entry name" value="Magnesium transport protein CorA"/>
    <property type="match status" value="1"/>
</dbReference>
<keyword evidence="8 12" id="KW-0406">Ion transport</keyword>
<comment type="catalytic activity">
    <reaction evidence="10">
        <text>Mg(2+)(in) = Mg(2+)(out)</text>
        <dbReference type="Rhea" id="RHEA:29827"/>
        <dbReference type="ChEBI" id="CHEBI:18420"/>
    </reaction>
</comment>
<dbReference type="AlphaFoldDB" id="A0A921HU16"/>
<dbReference type="OrthoDB" id="9803416at2"/>
<keyword evidence="9 12" id="KW-0472">Membrane</keyword>
<keyword evidence="6 12" id="KW-0460">Magnesium</keyword>
<gene>
    <name evidence="12 13" type="primary">corA</name>
    <name evidence="14" type="ORF">H7U35_11480</name>
    <name evidence="13" type="ORF">K8W02_00890</name>
</gene>
<evidence type="ECO:0000256" key="12">
    <source>
        <dbReference type="RuleBase" id="RU362010"/>
    </source>
</evidence>
<dbReference type="PANTHER" id="PTHR46494">
    <property type="entry name" value="CORA FAMILY METAL ION TRANSPORTER (EUROFUNG)"/>
    <property type="match status" value="1"/>
</dbReference>
<comment type="caution">
    <text evidence="13">The sequence shown here is derived from an EMBL/GenBank/DDBJ whole genome shotgun (WGS) entry which is preliminary data.</text>
</comment>
<comment type="similarity">
    <text evidence="2 12">Belongs to the CorA metal ion transporter (MIT) (TC 1.A.35) family.</text>
</comment>
<dbReference type="EMBL" id="JACLYZ010000028">
    <property type="protein sequence ID" value="MBM6735831.1"/>
    <property type="molecule type" value="Genomic_DNA"/>
</dbReference>
<comment type="function">
    <text evidence="11">Mediates influx of magnesium ions. Alternates between open and closed states. Activated by low cytoplasmic Mg(2+) levels. Inactive when cytoplasmic Mg(2+) levels are high.</text>
</comment>
<dbReference type="GO" id="GO:0015095">
    <property type="term" value="F:magnesium ion transmembrane transporter activity"/>
    <property type="evidence" value="ECO:0007669"/>
    <property type="project" value="UniProtKB-UniRule"/>
</dbReference>
<evidence type="ECO:0000256" key="11">
    <source>
        <dbReference type="ARBA" id="ARBA00045497"/>
    </source>
</evidence>
<feature type="transmembrane region" description="Helical" evidence="12">
    <location>
        <begin position="313"/>
        <end position="333"/>
    </location>
</feature>
<keyword evidence="5 12" id="KW-0812">Transmembrane</keyword>
<dbReference type="Gene3D" id="3.30.460.20">
    <property type="entry name" value="CorA soluble domain-like"/>
    <property type="match status" value="1"/>
</dbReference>
<dbReference type="SUPFAM" id="SSF143865">
    <property type="entry name" value="CorA soluble domain-like"/>
    <property type="match status" value="1"/>
</dbReference>
<evidence type="ECO:0000256" key="2">
    <source>
        <dbReference type="ARBA" id="ARBA00009765"/>
    </source>
</evidence>
<accession>A0A921HU16</accession>
<evidence type="ECO:0000256" key="7">
    <source>
        <dbReference type="ARBA" id="ARBA00022989"/>
    </source>
</evidence>
<evidence type="ECO:0000256" key="3">
    <source>
        <dbReference type="ARBA" id="ARBA00022448"/>
    </source>
</evidence>